<evidence type="ECO:0000256" key="3">
    <source>
        <dbReference type="ARBA" id="ARBA00022679"/>
    </source>
</evidence>
<feature type="transmembrane region" description="Helical" evidence="11">
    <location>
        <begin position="61"/>
        <end position="82"/>
    </location>
</feature>
<name>A0ABR3JFT8_9AGAR</name>
<dbReference type="EC" id="2.7.11.1" evidence="1"/>
<feature type="compositionally biased region" description="Acidic residues" evidence="10">
    <location>
        <begin position="356"/>
        <end position="371"/>
    </location>
</feature>
<dbReference type="PROSITE" id="PS00107">
    <property type="entry name" value="PROTEIN_KINASE_ATP"/>
    <property type="match status" value="1"/>
</dbReference>
<dbReference type="Pfam" id="PF00069">
    <property type="entry name" value="Pkinase"/>
    <property type="match status" value="1"/>
</dbReference>
<dbReference type="PANTHER" id="PTHR24356">
    <property type="entry name" value="SERINE/THREONINE-PROTEIN KINASE"/>
    <property type="match status" value="1"/>
</dbReference>
<keyword evidence="2" id="KW-0723">Serine/threonine-protein kinase</keyword>
<dbReference type="InterPro" id="IPR017441">
    <property type="entry name" value="Protein_kinase_ATP_BS"/>
</dbReference>
<feature type="transmembrane region" description="Helical" evidence="11">
    <location>
        <begin position="6"/>
        <end position="24"/>
    </location>
</feature>
<evidence type="ECO:0000256" key="5">
    <source>
        <dbReference type="ARBA" id="ARBA00022777"/>
    </source>
</evidence>
<dbReference type="SMART" id="SM00220">
    <property type="entry name" value="S_TKc"/>
    <property type="match status" value="1"/>
</dbReference>
<gene>
    <name evidence="13" type="ORF">HGRIS_003546</name>
</gene>
<keyword evidence="11" id="KW-1133">Transmembrane helix</keyword>
<keyword evidence="5" id="KW-0418">Kinase</keyword>
<evidence type="ECO:0000256" key="8">
    <source>
        <dbReference type="ARBA" id="ARBA00048679"/>
    </source>
</evidence>
<evidence type="ECO:0000259" key="12">
    <source>
        <dbReference type="PROSITE" id="PS50011"/>
    </source>
</evidence>
<comment type="caution">
    <text evidence="13">The sequence shown here is derived from an EMBL/GenBank/DDBJ whole genome shotgun (WGS) entry which is preliminary data.</text>
</comment>
<dbReference type="InterPro" id="IPR000719">
    <property type="entry name" value="Prot_kinase_dom"/>
</dbReference>
<keyword evidence="14" id="KW-1185">Reference proteome</keyword>
<evidence type="ECO:0000256" key="1">
    <source>
        <dbReference type="ARBA" id="ARBA00012513"/>
    </source>
</evidence>
<evidence type="ECO:0000256" key="6">
    <source>
        <dbReference type="ARBA" id="ARBA00022840"/>
    </source>
</evidence>
<dbReference type="InterPro" id="IPR050236">
    <property type="entry name" value="Ser_Thr_kinase_AGC"/>
</dbReference>
<keyword evidence="3" id="KW-0808">Transferase</keyword>
<dbReference type="Gene3D" id="3.30.200.20">
    <property type="entry name" value="Phosphorylase Kinase, domain 1"/>
    <property type="match status" value="1"/>
</dbReference>
<keyword evidence="11" id="KW-0812">Transmembrane</keyword>
<comment type="catalytic activity">
    <reaction evidence="8">
        <text>L-seryl-[protein] + ATP = O-phospho-L-seryl-[protein] + ADP + H(+)</text>
        <dbReference type="Rhea" id="RHEA:17989"/>
        <dbReference type="Rhea" id="RHEA-COMP:9863"/>
        <dbReference type="Rhea" id="RHEA-COMP:11604"/>
        <dbReference type="ChEBI" id="CHEBI:15378"/>
        <dbReference type="ChEBI" id="CHEBI:29999"/>
        <dbReference type="ChEBI" id="CHEBI:30616"/>
        <dbReference type="ChEBI" id="CHEBI:83421"/>
        <dbReference type="ChEBI" id="CHEBI:456216"/>
        <dbReference type="EC" id="2.7.11.1"/>
    </reaction>
</comment>
<keyword evidence="11" id="KW-0472">Membrane</keyword>
<feature type="compositionally biased region" description="Acidic residues" evidence="10">
    <location>
        <begin position="396"/>
        <end position="407"/>
    </location>
</feature>
<sequence length="740" mass="81874">MTFDDYITNLFALVSAFLVMSAALRGEFVLRSLASQVSNIVLSIVVGLVLSVGASDDATQVFGVAFKGWSTLSAFASVHFLLDYPLPTLAIRHLVAILSPYKAFLPLILPIAMLYVLGRKSDFIATRRKGCSQRVHARASTESVFVLRFDPLAPSHLGLLCALVDISFNPSQHTVVIEVRHDERCLSSLDSSPFLSNFGINKPAPALISSKSRRSIDRSTSLVDLTLSVSNGGVEHVQAVHSEDTPQKCPTEVAEIIKEGEEQVIPDDLVERPHDDSCSIASYTASPVSSRRPSTPWSTHPADVAFIVDDEDEEQPSFYDDEDSGIFSPKLEFSEHTTEIVVEESEVPSLIHSEVVVDDLDDNDILETPEDEGAREYSEEDDDAPASDDKEGKADGEEEEEEYEPLEQTDGTPHEITNFADIQFSRTNTLGQGAYGAVFKGSVKGLHKLVAVKAIKKGVIHANLHTEFLLNEMDVMFWMKEERNYTKALGVFDSEIESIIVMPLYQNGSLLGLMKSCGGRFSEERSRFYCAQILQAIDALHKMCIAHRDIKPENVLLDERMHVVISDFGASKNFPAPPDTPEAPSDWVALGVAEHPSFPPIWTFIDDDGTANPHLAHDIVGTPFYAHPKVLAGDYYSYWVDFFAMGVMLFEMLTGDIPYCNLASSDAEFDPDLPHELHLLTCSRTGVHLETSTFIFLRRILQGPTDRSARFADVDSMKRSSYFRGINWKTVLSPSTPVPS</sequence>
<evidence type="ECO:0000256" key="10">
    <source>
        <dbReference type="SAM" id="MobiDB-lite"/>
    </source>
</evidence>
<evidence type="ECO:0000313" key="13">
    <source>
        <dbReference type="EMBL" id="KAL0954586.1"/>
    </source>
</evidence>
<dbReference type="InterPro" id="IPR008271">
    <property type="entry name" value="Ser/Thr_kinase_AS"/>
</dbReference>
<dbReference type="SUPFAM" id="SSF56112">
    <property type="entry name" value="Protein kinase-like (PK-like)"/>
    <property type="match status" value="1"/>
</dbReference>
<dbReference type="EMBL" id="JASNQZ010000007">
    <property type="protein sequence ID" value="KAL0954586.1"/>
    <property type="molecule type" value="Genomic_DNA"/>
</dbReference>
<proteinExistence type="predicted"/>
<reference evidence="14" key="1">
    <citation type="submission" date="2024-06" db="EMBL/GenBank/DDBJ databases">
        <title>Multi-omics analyses provide insights into the biosynthesis of the anticancer antibiotic pleurotin in Hohenbuehelia grisea.</title>
        <authorList>
            <person name="Weaver J.A."/>
            <person name="Alberti F."/>
        </authorList>
    </citation>
    <scope>NUCLEOTIDE SEQUENCE [LARGE SCALE GENOMIC DNA]</scope>
    <source>
        <strain evidence="14">T-177</strain>
    </source>
</reference>
<dbReference type="InterPro" id="IPR011009">
    <property type="entry name" value="Kinase-like_dom_sf"/>
</dbReference>
<organism evidence="13 14">
    <name type="scientific">Hohenbuehelia grisea</name>
    <dbReference type="NCBI Taxonomy" id="104357"/>
    <lineage>
        <taxon>Eukaryota</taxon>
        <taxon>Fungi</taxon>
        <taxon>Dikarya</taxon>
        <taxon>Basidiomycota</taxon>
        <taxon>Agaricomycotina</taxon>
        <taxon>Agaricomycetes</taxon>
        <taxon>Agaricomycetidae</taxon>
        <taxon>Agaricales</taxon>
        <taxon>Pleurotineae</taxon>
        <taxon>Pleurotaceae</taxon>
        <taxon>Hohenbuehelia</taxon>
    </lineage>
</organism>
<dbReference type="PROSITE" id="PS50011">
    <property type="entry name" value="PROTEIN_KINASE_DOM"/>
    <property type="match status" value="1"/>
</dbReference>
<keyword evidence="6 9" id="KW-0067">ATP-binding</keyword>
<evidence type="ECO:0000256" key="7">
    <source>
        <dbReference type="ARBA" id="ARBA00047899"/>
    </source>
</evidence>
<feature type="domain" description="Protein kinase" evidence="12">
    <location>
        <begin position="424"/>
        <end position="723"/>
    </location>
</feature>
<dbReference type="PROSITE" id="PS00108">
    <property type="entry name" value="PROTEIN_KINASE_ST"/>
    <property type="match status" value="1"/>
</dbReference>
<evidence type="ECO:0000313" key="14">
    <source>
        <dbReference type="Proteomes" id="UP001556367"/>
    </source>
</evidence>
<dbReference type="Gene3D" id="1.10.510.10">
    <property type="entry name" value="Transferase(Phosphotransferase) domain 1"/>
    <property type="match status" value="2"/>
</dbReference>
<feature type="transmembrane region" description="Helical" evidence="11">
    <location>
        <begin position="94"/>
        <end position="117"/>
    </location>
</feature>
<accession>A0ABR3JFT8</accession>
<feature type="binding site" evidence="9">
    <location>
        <position position="457"/>
    </location>
    <ligand>
        <name>ATP</name>
        <dbReference type="ChEBI" id="CHEBI:30616"/>
    </ligand>
</feature>
<feature type="region of interest" description="Disordered" evidence="10">
    <location>
        <begin position="353"/>
        <end position="414"/>
    </location>
</feature>
<protein>
    <recommendedName>
        <fullName evidence="1">non-specific serine/threonine protein kinase</fullName>
        <ecNumber evidence="1">2.7.11.1</ecNumber>
    </recommendedName>
</protein>
<evidence type="ECO:0000256" key="4">
    <source>
        <dbReference type="ARBA" id="ARBA00022741"/>
    </source>
</evidence>
<keyword evidence="4 9" id="KW-0547">Nucleotide-binding</keyword>
<evidence type="ECO:0000256" key="11">
    <source>
        <dbReference type="SAM" id="Phobius"/>
    </source>
</evidence>
<dbReference type="Proteomes" id="UP001556367">
    <property type="component" value="Unassembled WGS sequence"/>
</dbReference>
<evidence type="ECO:0000256" key="2">
    <source>
        <dbReference type="ARBA" id="ARBA00022527"/>
    </source>
</evidence>
<feature type="transmembrane region" description="Helical" evidence="11">
    <location>
        <begin position="36"/>
        <end position="55"/>
    </location>
</feature>
<evidence type="ECO:0000256" key="9">
    <source>
        <dbReference type="PROSITE-ProRule" id="PRU10141"/>
    </source>
</evidence>
<comment type="catalytic activity">
    <reaction evidence="7">
        <text>L-threonyl-[protein] + ATP = O-phospho-L-threonyl-[protein] + ADP + H(+)</text>
        <dbReference type="Rhea" id="RHEA:46608"/>
        <dbReference type="Rhea" id="RHEA-COMP:11060"/>
        <dbReference type="Rhea" id="RHEA-COMP:11605"/>
        <dbReference type="ChEBI" id="CHEBI:15378"/>
        <dbReference type="ChEBI" id="CHEBI:30013"/>
        <dbReference type="ChEBI" id="CHEBI:30616"/>
        <dbReference type="ChEBI" id="CHEBI:61977"/>
        <dbReference type="ChEBI" id="CHEBI:456216"/>
        <dbReference type="EC" id="2.7.11.1"/>
    </reaction>
</comment>